<proteinExistence type="predicted"/>
<evidence type="ECO:0000313" key="2">
    <source>
        <dbReference type="EMBL" id="CDW56829.1"/>
    </source>
</evidence>
<gene>
    <name evidence="2" type="ORF">TTRE_0000511101</name>
</gene>
<evidence type="ECO:0000256" key="1">
    <source>
        <dbReference type="SAM" id="MobiDB-lite"/>
    </source>
</evidence>
<sequence>MEERMLKEFIEPIGKAKKKKCRTQPLNGDALEGKRTKTKKKKKIVALSPDCGAERVLVEGEKLVSQRVDREDQGVITNLPEENKGRKREAAATDENGTAAAELISLRKWSSEADVGIAQSAVEVNLPDNIACRITNHDEQE</sequence>
<dbReference type="EMBL" id="HG806084">
    <property type="protein sequence ID" value="CDW56829.1"/>
    <property type="molecule type" value="Genomic_DNA"/>
</dbReference>
<organism evidence="2 3">
    <name type="scientific">Trichuris trichiura</name>
    <name type="common">Whipworm</name>
    <name type="synonym">Trichocephalus trichiurus</name>
    <dbReference type="NCBI Taxonomy" id="36087"/>
    <lineage>
        <taxon>Eukaryota</taxon>
        <taxon>Metazoa</taxon>
        <taxon>Ecdysozoa</taxon>
        <taxon>Nematoda</taxon>
        <taxon>Enoplea</taxon>
        <taxon>Dorylaimia</taxon>
        <taxon>Trichinellida</taxon>
        <taxon>Trichuridae</taxon>
        <taxon>Trichuris</taxon>
    </lineage>
</organism>
<reference evidence="2" key="2">
    <citation type="submission" date="2014-03" db="EMBL/GenBank/DDBJ databases">
        <title>The whipworm genome and dual-species transcriptomics of an intimate host-pathogen interaction.</title>
        <authorList>
            <person name="Foth B.J."/>
            <person name="Tsai I.J."/>
            <person name="Reid A.J."/>
            <person name="Bancroft A.J."/>
            <person name="Nichol S."/>
            <person name="Tracey A."/>
            <person name="Holroyd N."/>
            <person name="Cotton J.A."/>
            <person name="Stanley E.J."/>
            <person name="Zarowiecki M."/>
            <person name="Liu J.Z."/>
            <person name="Huckvale T."/>
            <person name="Cooper P.J."/>
            <person name="Grencis R.K."/>
            <person name="Berriman M."/>
        </authorList>
    </citation>
    <scope>NUCLEOTIDE SEQUENCE [LARGE SCALE GENOMIC DNA]</scope>
</reference>
<protein>
    <submittedName>
        <fullName evidence="2">Uncharacterized protein</fullName>
    </submittedName>
</protein>
<feature type="region of interest" description="Disordered" evidence="1">
    <location>
        <begin position="17"/>
        <end position="38"/>
    </location>
</feature>
<dbReference type="AlphaFoldDB" id="A0A077ZAJ2"/>
<evidence type="ECO:0000313" key="3">
    <source>
        <dbReference type="Proteomes" id="UP000030665"/>
    </source>
</evidence>
<reference evidence="2" key="1">
    <citation type="submission" date="2014-01" db="EMBL/GenBank/DDBJ databases">
        <authorList>
            <person name="Aslett M."/>
        </authorList>
    </citation>
    <scope>NUCLEOTIDE SEQUENCE</scope>
</reference>
<keyword evidence="3" id="KW-1185">Reference proteome</keyword>
<accession>A0A077ZAJ2</accession>
<name>A0A077ZAJ2_TRITR</name>
<dbReference type="Proteomes" id="UP000030665">
    <property type="component" value="Unassembled WGS sequence"/>
</dbReference>